<reference evidence="10" key="1">
    <citation type="journal article" date="2019" name="Int. J. Syst. Evol. Microbiol.">
        <title>The Global Catalogue of Microorganisms (GCM) 10K type strain sequencing project: providing services to taxonomists for standard genome sequencing and annotation.</title>
        <authorList>
            <consortium name="The Broad Institute Genomics Platform"/>
            <consortium name="The Broad Institute Genome Sequencing Center for Infectious Disease"/>
            <person name="Wu L."/>
            <person name="Ma J."/>
        </authorList>
    </citation>
    <scope>NUCLEOTIDE SEQUENCE [LARGE SCALE GENOMIC DNA]</scope>
    <source>
        <strain evidence="10">NBRC 103166</strain>
    </source>
</reference>
<protein>
    <recommendedName>
        <fullName evidence="2">inorganic diphosphatase</fullName>
        <ecNumber evidence="2">3.6.1.1</ecNumber>
    </recommendedName>
    <alternativeName>
        <fullName evidence="6">Pyrophosphate phospho-hydrolase</fullName>
    </alternativeName>
</protein>
<dbReference type="NCBIfam" id="NF003877">
    <property type="entry name" value="PRK05427.1"/>
    <property type="match status" value="1"/>
</dbReference>
<gene>
    <name evidence="9" type="primary">ppaC</name>
    <name evidence="9" type="ORF">GCM10007916_35710</name>
</gene>
<comment type="catalytic activity">
    <reaction evidence="7">
        <text>diphosphate + H2O = 2 phosphate + H(+)</text>
        <dbReference type="Rhea" id="RHEA:24576"/>
        <dbReference type="ChEBI" id="CHEBI:15377"/>
        <dbReference type="ChEBI" id="CHEBI:15378"/>
        <dbReference type="ChEBI" id="CHEBI:33019"/>
        <dbReference type="ChEBI" id="CHEBI:43474"/>
        <dbReference type="EC" id="3.6.1.1"/>
    </reaction>
</comment>
<dbReference type="InterPro" id="IPR004097">
    <property type="entry name" value="DHHA2"/>
</dbReference>
<evidence type="ECO:0000256" key="5">
    <source>
        <dbReference type="ARBA" id="ARBA00023211"/>
    </source>
</evidence>
<dbReference type="EMBL" id="BSPQ01000026">
    <property type="protein sequence ID" value="GLS92499.1"/>
    <property type="molecule type" value="Genomic_DNA"/>
</dbReference>
<evidence type="ECO:0000313" key="10">
    <source>
        <dbReference type="Proteomes" id="UP001157353"/>
    </source>
</evidence>
<keyword evidence="4" id="KW-0378">Hydrolase</keyword>
<sequence length="305" mass="33181">MLVLGHQNPDCDSLCSAIGLAALFNKIGRPATPILQGEPNPEAQYLLEQAGFETPEIRTSVAGEEIFIVDYSDWGQGTADMKQAKVRGIVDHHKLGDITTNEPLECWIWPVGCSATIVYNMYKFHNQKPEADVAKLMMGAIISDTVNFQGPTTTDIDKVAAKELAEIAGVADLGAFAHAQFEAKSDIKHVPASELILRDQKVFEMAGEKLAIGQLELTSLETAFSKKEEMLVEMGQLQADKGYHSTIVLLTDINKLDTTAIIISKDADKVAKALNSTVADHAFELPGVVSRKKQIIPFLQAAFEG</sequence>
<dbReference type="Gene3D" id="3.90.1640.10">
    <property type="entry name" value="inorganic pyrophosphatase (n-terminal core)"/>
    <property type="match status" value="1"/>
</dbReference>
<name>A0ABQ6E5G7_9GAMM</name>
<evidence type="ECO:0000256" key="3">
    <source>
        <dbReference type="ARBA" id="ARBA00022723"/>
    </source>
</evidence>
<evidence type="ECO:0000256" key="4">
    <source>
        <dbReference type="ARBA" id="ARBA00022801"/>
    </source>
</evidence>
<comment type="cofactor">
    <cofactor evidence="1">
        <name>Mn(2+)</name>
        <dbReference type="ChEBI" id="CHEBI:29035"/>
    </cofactor>
</comment>
<dbReference type="InterPro" id="IPR038222">
    <property type="entry name" value="DHHA2_dom_sf"/>
</dbReference>
<dbReference type="PANTHER" id="PTHR12112">
    <property type="entry name" value="BNIP - RELATED"/>
    <property type="match status" value="1"/>
</dbReference>
<evidence type="ECO:0000256" key="7">
    <source>
        <dbReference type="ARBA" id="ARBA00047820"/>
    </source>
</evidence>
<dbReference type="Gene3D" id="3.10.310.20">
    <property type="entry name" value="DHHA2 domain"/>
    <property type="match status" value="1"/>
</dbReference>
<evidence type="ECO:0000256" key="1">
    <source>
        <dbReference type="ARBA" id="ARBA00001936"/>
    </source>
</evidence>
<evidence type="ECO:0000313" key="9">
    <source>
        <dbReference type="EMBL" id="GLS92499.1"/>
    </source>
</evidence>
<comment type="caution">
    <text evidence="9">The sequence shown here is derived from an EMBL/GenBank/DDBJ whole genome shotgun (WGS) entry which is preliminary data.</text>
</comment>
<dbReference type="EC" id="3.6.1.1" evidence="2"/>
<dbReference type="InterPro" id="IPR038763">
    <property type="entry name" value="DHH_sf"/>
</dbReference>
<organism evidence="9 10">
    <name type="scientific">Psychromonas marina</name>
    <dbReference type="NCBI Taxonomy" id="88364"/>
    <lineage>
        <taxon>Bacteria</taxon>
        <taxon>Pseudomonadati</taxon>
        <taxon>Pseudomonadota</taxon>
        <taxon>Gammaproteobacteria</taxon>
        <taxon>Alteromonadales</taxon>
        <taxon>Psychromonadaceae</taxon>
        <taxon>Psychromonas</taxon>
    </lineage>
</organism>
<dbReference type="Pfam" id="PF02833">
    <property type="entry name" value="DHHA2"/>
    <property type="match status" value="1"/>
</dbReference>
<evidence type="ECO:0000259" key="8">
    <source>
        <dbReference type="SMART" id="SM01131"/>
    </source>
</evidence>
<evidence type="ECO:0000256" key="6">
    <source>
        <dbReference type="ARBA" id="ARBA00032535"/>
    </source>
</evidence>
<dbReference type="Pfam" id="PF01368">
    <property type="entry name" value="DHH"/>
    <property type="match status" value="1"/>
</dbReference>
<dbReference type="SMART" id="SM01131">
    <property type="entry name" value="DHHA2"/>
    <property type="match status" value="1"/>
</dbReference>
<keyword evidence="3" id="KW-0479">Metal-binding</keyword>
<evidence type="ECO:0000256" key="2">
    <source>
        <dbReference type="ARBA" id="ARBA00012146"/>
    </source>
</evidence>
<dbReference type="RefSeq" id="WP_284205603.1">
    <property type="nucleotide sequence ID" value="NZ_BSPQ01000026.1"/>
</dbReference>
<proteinExistence type="predicted"/>
<dbReference type="Proteomes" id="UP001157353">
    <property type="component" value="Unassembled WGS sequence"/>
</dbReference>
<dbReference type="PANTHER" id="PTHR12112:SF22">
    <property type="entry name" value="MANGANESE-DEPENDENT INORGANIC PYROPHOSPHATASE-RELATED"/>
    <property type="match status" value="1"/>
</dbReference>
<keyword evidence="10" id="KW-1185">Reference proteome</keyword>
<feature type="domain" description="DHHA2" evidence="8">
    <location>
        <begin position="177"/>
        <end position="303"/>
    </location>
</feature>
<dbReference type="SUPFAM" id="SSF64182">
    <property type="entry name" value="DHH phosphoesterases"/>
    <property type="match status" value="1"/>
</dbReference>
<keyword evidence="5" id="KW-0464">Manganese</keyword>
<dbReference type="InterPro" id="IPR001667">
    <property type="entry name" value="DDH_dom"/>
</dbReference>
<accession>A0ABQ6E5G7</accession>